<gene>
    <name evidence="3" type="ORF">GLOIN_2v1877063</name>
</gene>
<dbReference type="Proteomes" id="UP000018888">
    <property type="component" value="Unassembled WGS sequence"/>
</dbReference>
<feature type="region of interest" description="Disordered" evidence="1">
    <location>
        <begin position="293"/>
        <end position="326"/>
    </location>
</feature>
<feature type="region of interest" description="Disordered" evidence="1">
    <location>
        <begin position="243"/>
        <end position="275"/>
    </location>
</feature>
<keyword evidence="4" id="KW-1185">Reference proteome</keyword>
<sequence>MSSAEWHRFNGHLKSLITEGMVSIERKGIETKRLKDFTGWMVTSNQDAPLKIDIGDSRVVCFDVSPQCRGNTAYFKRLGKVLDHPDAPGVVMRYLLSCDLSDFEPEEIPATKMKSDIMREQLPNPIRFIIDHISSWSEDQVAKPSCTSLYQNYVEWCGGNGEKPFSNNILGKKFSQINIERKRGSGRKREWQYILDRSKIVAKLRESGLGDMEEFSDIPQPDLPTNETTDIPIFNVPETVLEGPVIPPKITPPQTKMSTPPPSTKKDKKANKQDDSTQALFDYGAEDTRALVASTSGTPETSKRPEPVIDEPENSKPPKPIKSSNEVSSAILLNRVQREQCLRKWAIDHGEDPDVFVTITEKDIRLSHEYRDRMMSDADAVDFAEEDGMNVNDIFYMSRRERLISEEIYLRNFENAGRPRTYVYDDKEWQKGISILQENGQQFSNVCKTY</sequence>
<proteinExistence type="predicted"/>
<name>A0A2P4PXH4_RHIID</name>
<dbReference type="AlphaFoldDB" id="A0A2P4PXH4"/>
<protein>
    <recommendedName>
        <fullName evidence="2">NrS-1 polymerase-like helicase domain-containing protein</fullName>
    </recommendedName>
</protein>
<dbReference type="InterPro" id="IPR045455">
    <property type="entry name" value="NrS-1_pol-like_helicase"/>
</dbReference>
<feature type="non-terminal residue" evidence="3">
    <location>
        <position position="450"/>
    </location>
</feature>
<reference evidence="3 4" key="1">
    <citation type="journal article" date="2013" name="Proc. Natl. Acad. Sci. U.S.A.">
        <title>Genome of an arbuscular mycorrhizal fungus provides insight into the oldest plant symbiosis.</title>
        <authorList>
            <person name="Tisserant E."/>
            <person name="Malbreil M."/>
            <person name="Kuo A."/>
            <person name="Kohler A."/>
            <person name="Symeonidi A."/>
            <person name="Balestrini R."/>
            <person name="Charron P."/>
            <person name="Duensing N."/>
            <person name="Frei Dit Frey N."/>
            <person name="Gianinazzi-Pearson V."/>
            <person name="Gilbert L.B."/>
            <person name="Handa Y."/>
            <person name="Herr J.R."/>
            <person name="Hijri M."/>
            <person name="Koul R."/>
            <person name="Kawaguchi M."/>
            <person name="Krajinski F."/>
            <person name="Lammers P.J."/>
            <person name="Masclaux F.G."/>
            <person name="Murat C."/>
            <person name="Morin E."/>
            <person name="Ndikumana S."/>
            <person name="Pagni M."/>
            <person name="Petitpierre D."/>
            <person name="Requena N."/>
            <person name="Rosikiewicz P."/>
            <person name="Riley R."/>
            <person name="Saito K."/>
            <person name="San Clemente H."/>
            <person name="Shapiro H."/>
            <person name="van Tuinen D."/>
            <person name="Becard G."/>
            <person name="Bonfante P."/>
            <person name="Paszkowski U."/>
            <person name="Shachar-Hill Y.Y."/>
            <person name="Tuskan G.A."/>
            <person name="Young P.W."/>
            <person name="Sanders I.R."/>
            <person name="Henrissat B."/>
            <person name="Rensing S.A."/>
            <person name="Grigoriev I.V."/>
            <person name="Corradi N."/>
            <person name="Roux C."/>
            <person name="Martin F."/>
        </authorList>
    </citation>
    <scope>NUCLEOTIDE SEQUENCE [LARGE SCALE GENOMIC DNA]</scope>
    <source>
        <strain evidence="3 4">DAOM 197198</strain>
    </source>
</reference>
<dbReference type="EMBL" id="AUPC02000126">
    <property type="protein sequence ID" value="POG70070.1"/>
    <property type="molecule type" value="Genomic_DNA"/>
</dbReference>
<feature type="domain" description="NrS-1 polymerase-like helicase" evidence="2">
    <location>
        <begin position="3"/>
        <end position="56"/>
    </location>
</feature>
<comment type="caution">
    <text evidence="3">The sequence shown here is derived from an EMBL/GenBank/DDBJ whole genome shotgun (WGS) entry which is preliminary data.</text>
</comment>
<reference evidence="3 4" key="2">
    <citation type="journal article" date="2018" name="New Phytol.">
        <title>High intraspecific genome diversity in the model arbuscular mycorrhizal symbiont Rhizophagus irregularis.</title>
        <authorList>
            <person name="Chen E.C.H."/>
            <person name="Morin E."/>
            <person name="Beaudet D."/>
            <person name="Noel J."/>
            <person name="Yildirir G."/>
            <person name="Ndikumana S."/>
            <person name="Charron P."/>
            <person name="St-Onge C."/>
            <person name="Giorgi J."/>
            <person name="Kruger M."/>
            <person name="Marton T."/>
            <person name="Ropars J."/>
            <person name="Grigoriev I.V."/>
            <person name="Hainaut M."/>
            <person name="Henrissat B."/>
            <person name="Roux C."/>
            <person name="Martin F."/>
            <person name="Corradi N."/>
        </authorList>
    </citation>
    <scope>NUCLEOTIDE SEQUENCE [LARGE SCALE GENOMIC DNA]</scope>
    <source>
        <strain evidence="3 4">DAOM 197198</strain>
    </source>
</reference>
<evidence type="ECO:0000256" key="1">
    <source>
        <dbReference type="SAM" id="MobiDB-lite"/>
    </source>
</evidence>
<evidence type="ECO:0000259" key="2">
    <source>
        <dbReference type="Pfam" id="PF19263"/>
    </source>
</evidence>
<dbReference type="VEuPathDB" id="FungiDB:RhiirFUN_001615"/>
<evidence type="ECO:0000313" key="3">
    <source>
        <dbReference type="EMBL" id="POG70070.1"/>
    </source>
</evidence>
<evidence type="ECO:0000313" key="4">
    <source>
        <dbReference type="Proteomes" id="UP000018888"/>
    </source>
</evidence>
<accession>A0A2P4PXH4</accession>
<dbReference type="Pfam" id="PF19263">
    <property type="entry name" value="DUF5906"/>
    <property type="match status" value="1"/>
</dbReference>
<organism evidence="3 4">
    <name type="scientific">Rhizophagus irregularis (strain DAOM 181602 / DAOM 197198 / MUCL 43194)</name>
    <name type="common">Arbuscular mycorrhizal fungus</name>
    <name type="synonym">Glomus intraradices</name>
    <dbReference type="NCBI Taxonomy" id="747089"/>
    <lineage>
        <taxon>Eukaryota</taxon>
        <taxon>Fungi</taxon>
        <taxon>Fungi incertae sedis</taxon>
        <taxon>Mucoromycota</taxon>
        <taxon>Glomeromycotina</taxon>
        <taxon>Glomeromycetes</taxon>
        <taxon>Glomerales</taxon>
        <taxon>Glomeraceae</taxon>
        <taxon>Rhizophagus</taxon>
    </lineage>
</organism>